<evidence type="ECO:0000313" key="2">
    <source>
        <dbReference type="EMBL" id="TDL84405.1"/>
    </source>
</evidence>
<feature type="transmembrane region" description="Helical" evidence="1">
    <location>
        <begin position="6"/>
        <end position="24"/>
    </location>
</feature>
<keyword evidence="1" id="KW-0812">Transmembrane</keyword>
<comment type="caution">
    <text evidence="2">The sequence shown here is derived from an EMBL/GenBank/DDBJ whole genome shotgun (WGS) entry which is preliminary data.</text>
</comment>
<keyword evidence="1" id="KW-1133">Transmembrane helix</keyword>
<dbReference type="InterPro" id="IPR009935">
    <property type="entry name" value="DUF1467"/>
</dbReference>
<evidence type="ECO:0000256" key="1">
    <source>
        <dbReference type="SAM" id="Phobius"/>
    </source>
</evidence>
<keyword evidence="3" id="KW-1185">Reference proteome</keyword>
<dbReference type="Proteomes" id="UP000294562">
    <property type="component" value="Unassembled WGS sequence"/>
</dbReference>
<organism evidence="2 3">
    <name type="scientific">Meridianimarinicoccus aquatilis</name>
    <dbReference type="NCBI Taxonomy" id="2552766"/>
    <lineage>
        <taxon>Bacteria</taxon>
        <taxon>Pseudomonadati</taxon>
        <taxon>Pseudomonadota</taxon>
        <taxon>Alphaproteobacteria</taxon>
        <taxon>Rhodobacterales</taxon>
        <taxon>Paracoccaceae</taxon>
        <taxon>Meridianimarinicoccus</taxon>
    </lineage>
</organism>
<dbReference type="AlphaFoldDB" id="A0A4R6ALU7"/>
<dbReference type="OrthoDB" id="9804637at2"/>
<gene>
    <name evidence="2" type="ORF">E2L05_18385</name>
</gene>
<dbReference type="Pfam" id="PF07330">
    <property type="entry name" value="DUF1467"/>
    <property type="match status" value="1"/>
</dbReference>
<protein>
    <submittedName>
        <fullName evidence="2">DUF1467 family protein</fullName>
    </submittedName>
</protein>
<dbReference type="EMBL" id="SMZO01000071">
    <property type="protein sequence ID" value="TDL84405.1"/>
    <property type="molecule type" value="Genomic_DNA"/>
</dbReference>
<dbReference type="RefSeq" id="WP_133344283.1">
    <property type="nucleotide sequence ID" value="NZ_SMZO01000071.1"/>
</dbReference>
<proteinExistence type="predicted"/>
<name>A0A4R6ALU7_9RHOB</name>
<feature type="transmembrane region" description="Helical" evidence="1">
    <location>
        <begin position="58"/>
        <end position="78"/>
    </location>
</feature>
<accession>A0A4R6ALU7</accession>
<keyword evidence="1" id="KW-0472">Membrane</keyword>
<reference evidence="2 3" key="1">
    <citation type="submission" date="2019-03" db="EMBL/GenBank/DDBJ databases">
        <title>Rhodobacteraceae bacterium SM1902, a new member of the family Rhodobacteraceae isolated from Yantai.</title>
        <authorList>
            <person name="Sun Y."/>
        </authorList>
    </citation>
    <scope>NUCLEOTIDE SEQUENCE [LARGE SCALE GENOMIC DNA]</scope>
    <source>
        <strain evidence="2 3">SM1902</strain>
    </source>
</reference>
<evidence type="ECO:0000313" key="3">
    <source>
        <dbReference type="Proteomes" id="UP000294562"/>
    </source>
</evidence>
<sequence length="96" mass="10499">MNVSSGFVLFAVIWFMVFFVVLPLRLKTQGEDGNIVPGTHSSAPADPQMWRRAKLTTIWAIGLWILIGGTIMSGAISVRDIDILNRMGPPSSVDVN</sequence>